<dbReference type="RefSeq" id="WP_012156870.1">
    <property type="nucleotide sequence ID" value="NC_009901.1"/>
</dbReference>
<dbReference type="eggNOG" id="COG2716">
    <property type="taxonomic scope" value="Bacteria"/>
</dbReference>
<name>A8H8U9_SHEPA</name>
<evidence type="ECO:0000313" key="2">
    <source>
        <dbReference type="Proteomes" id="UP000002608"/>
    </source>
</evidence>
<dbReference type="OrthoDB" id="5814370at2"/>
<proteinExistence type="predicted"/>
<dbReference type="PANTHER" id="PTHR34875">
    <property type="entry name" value="UPF0237 PROTEIN MJ1558"/>
    <property type="match status" value="1"/>
</dbReference>
<dbReference type="STRING" id="398579.Spea_3675"/>
<dbReference type="SUPFAM" id="SSF55021">
    <property type="entry name" value="ACT-like"/>
    <property type="match status" value="1"/>
</dbReference>
<dbReference type="PANTHER" id="PTHR34875:SF6">
    <property type="entry name" value="UPF0237 PROTEIN MJ1558"/>
    <property type="match status" value="1"/>
</dbReference>
<organism evidence="1 2">
    <name type="scientific">Shewanella pealeana (strain ATCC 700345 / ANG-SQ1)</name>
    <dbReference type="NCBI Taxonomy" id="398579"/>
    <lineage>
        <taxon>Bacteria</taxon>
        <taxon>Pseudomonadati</taxon>
        <taxon>Pseudomonadota</taxon>
        <taxon>Gammaproteobacteria</taxon>
        <taxon>Alteromonadales</taxon>
        <taxon>Shewanellaceae</taxon>
        <taxon>Shewanella</taxon>
    </lineage>
</organism>
<protein>
    <submittedName>
        <fullName evidence="1">Glycine cleavage system regulatory protein-like protein</fullName>
    </submittedName>
</protein>
<gene>
    <name evidence="1" type="ordered locus">Spea_3675</name>
</gene>
<dbReference type="HOGENOM" id="CLU_095322_2_0_6"/>
<dbReference type="InterPro" id="IPR050990">
    <property type="entry name" value="UPF0237/GcvR_regulator"/>
</dbReference>
<dbReference type="KEGG" id="spl:Spea_3675"/>
<dbReference type="InterPro" id="IPR045865">
    <property type="entry name" value="ACT-like_dom_sf"/>
</dbReference>
<sequence>MKKTFVTTVSGVTEPDIIKSLAEITRKHGGEWQMSKVIKLGGQFTALFEVAIEAESQPQLESDFVAHFPALYFSYALVAERSPSAYQTAKFVFDCNDRPGLTRDIDSILAVLEVDVESLECHRLAVIGMGSPVFSSTLTLAIPESVTSKRVIESLEGLGDDVRVSQI</sequence>
<dbReference type="AlphaFoldDB" id="A8H8U9"/>
<accession>A8H8U9</accession>
<dbReference type="EMBL" id="CP000851">
    <property type="protein sequence ID" value="ABV88986.1"/>
    <property type="molecule type" value="Genomic_DNA"/>
</dbReference>
<dbReference type="Proteomes" id="UP000002608">
    <property type="component" value="Chromosome"/>
</dbReference>
<dbReference type="Gene3D" id="3.30.70.260">
    <property type="match status" value="2"/>
</dbReference>
<dbReference type="Pfam" id="PF13740">
    <property type="entry name" value="ACT_6"/>
    <property type="match status" value="1"/>
</dbReference>
<reference evidence="1 2" key="1">
    <citation type="submission" date="2007-10" db="EMBL/GenBank/DDBJ databases">
        <title>Complete sequence of Shewanella pealeana ATCC 700345.</title>
        <authorList>
            <consortium name="US DOE Joint Genome Institute"/>
            <person name="Copeland A."/>
            <person name="Lucas S."/>
            <person name="Lapidus A."/>
            <person name="Barry K."/>
            <person name="Glavina del Rio T."/>
            <person name="Dalin E."/>
            <person name="Tice H."/>
            <person name="Pitluck S."/>
            <person name="Chertkov O."/>
            <person name="Brettin T."/>
            <person name="Bruce D."/>
            <person name="Detter J.C."/>
            <person name="Han C."/>
            <person name="Schmutz J."/>
            <person name="Larimer F."/>
            <person name="Land M."/>
            <person name="Hauser L."/>
            <person name="Kyrpides N."/>
            <person name="Kim E."/>
            <person name="Zhao J.-S.Z."/>
            <person name="Manno D."/>
            <person name="Hawari J."/>
            <person name="Richardson P."/>
        </authorList>
    </citation>
    <scope>NUCLEOTIDE SEQUENCE [LARGE SCALE GENOMIC DNA]</scope>
    <source>
        <strain evidence="2">ATCC 700345 / ANG-SQ1</strain>
    </source>
</reference>
<keyword evidence="2" id="KW-1185">Reference proteome</keyword>
<evidence type="ECO:0000313" key="1">
    <source>
        <dbReference type="EMBL" id="ABV88986.1"/>
    </source>
</evidence>